<keyword evidence="2" id="KW-0560">Oxidoreductase</keyword>
<evidence type="ECO:0000256" key="2">
    <source>
        <dbReference type="ARBA" id="ARBA00023002"/>
    </source>
</evidence>
<evidence type="ECO:0000313" key="4">
    <source>
        <dbReference type="EMBL" id="HJD98080.1"/>
    </source>
</evidence>
<evidence type="ECO:0000256" key="1">
    <source>
        <dbReference type="ARBA" id="ARBA00007118"/>
    </source>
</evidence>
<gene>
    <name evidence="4" type="ORF">K8W16_10605</name>
</gene>
<reference evidence="4" key="1">
    <citation type="journal article" date="2021" name="PeerJ">
        <title>Extensive microbial diversity within the chicken gut microbiome revealed by metagenomics and culture.</title>
        <authorList>
            <person name="Gilroy R."/>
            <person name="Ravi A."/>
            <person name="Getino M."/>
            <person name="Pursley I."/>
            <person name="Horton D.L."/>
            <person name="Alikhan N.F."/>
            <person name="Baker D."/>
            <person name="Gharbi K."/>
            <person name="Hall N."/>
            <person name="Watson M."/>
            <person name="Adriaenssens E.M."/>
            <person name="Foster-Nyarko E."/>
            <person name="Jarju S."/>
            <person name="Secka A."/>
            <person name="Antonio M."/>
            <person name="Oren A."/>
            <person name="Chaudhuri R.R."/>
            <person name="La Ragione R."/>
            <person name="Hildebrand F."/>
            <person name="Pallen M.J."/>
        </authorList>
    </citation>
    <scope>NUCLEOTIDE SEQUENCE</scope>
    <source>
        <strain evidence="4">ChiGjej2B2-19336</strain>
    </source>
</reference>
<feature type="domain" description="Nitroreductase" evidence="3">
    <location>
        <begin position="7"/>
        <end position="150"/>
    </location>
</feature>
<reference evidence="4" key="2">
    <citation type="submission" date="2021-09" db="EMBL/GenBank/DDBJ databases">
        <authorList>
            <person name="Gilroy R."/>
        </authorList>
    </citation>
    <scope>NUCLEOTIDE SEQUENCE</scope>
    <source>
        <strain evidence="4">ChiGjej2B2-19336</strain>
    </source>
</reference>
<dbReference type="Proteomes" id="UP000698963">
    <property type="component" value="Unassembled WGS sequence"/>
</dbReference>
<organism evidence="4 5">
    <name type="scientific">Mailhella massiliensis</name>
    <dbReference type="NCBI Taxonomy" id="1903261"/>
    <lineage>
        <taxon>Bacteria</taxon>
        <taxon>Pseudomonadati</taxon>
        <taxon>Thermodesulfobacteriota</taxon>
        <taxon>Desulfovibrionia</taxon>
        <taxon>Desulfovibrionales</taxon>
        <taxon>Desulfovibrionaceae</taxon>
        <taxon>Mailhella</taxon>
    </lineage>
</organism>
<dbReference type="Pfam" id="PF00881">
    <property type="entry name" value="Nitroreductase"/>
    <property type="match status" value="1"/>
</dbReference>
<dbReference type="SUPFAM" id="SSF55469">
    <property type="entry name" value="FMN-dependent nitroreductase-like"/>
    <property type="match status" value="1"/>
</dbReference>
<proteinExistence type="inferred from homology"/>
<dbReference type="Gene3D" id="2.20.180.10">
    <property type="entry name" value="putative fmn-dependent nitroreductase like domains"/>
    <property type="match status" value="1"/>
</dbReference>
<dbReference type="Gene3D" id="3.40.109.10">
    <property type="entry name" value="NADH Oxidase"/>
    <property type="match status" value="1"/>
</dbReference>
<comment type="caution">
    <text evidence="4">The sequence shown here is derived from an EMBL/GenBank/DDBJ whole genome shotgun (WGS) entry which is preliminary data.</text>
</comment>
<evidence type="ECO:0000259" key="3">
    <source>
        <dbReference type="Pfam" id="PF00881"/>
    </source>
</evidence>
<dbReference type="PANTHER" id="PTHR43673">
    <property type="entry name" value="NAD(P)H NITROREDUCTASE YDGI-RELATED"/>
    <property type="match status" value="1"/>
</dbReference>
<sequence length="192" mass="20830">MKLKELITSARTCRRFKGEKRLSSETLAELVDHARLSASARNMQVIRFVTVAEASTCEALNGLVVMGGALTPEQRATDKQHPGGFIVIAGPEKMDDFATMDVGIAAQSINLAACEAGLACCMIGAVKKEEAAALLGLPEGMQVKLVLALGEADEKRRIVERRSDGKLTYYRDENDEHCVPKISLEEAVILKK</sequence>
<name>A0A921AY77_9BACT</name>
<dbReference type="GO" id="GO:0016491">
    <property type="term" value="F:oxidoreductase activity"/>
    <property type="evidence" value="ECO:0007669"/>
    <property type="project" value="UniProtKB-KW"/>
</dbReference>
<dbReference type="InterPro" id="IPR029479">
    <property type="entry name" value="Nitroreductase"/>
</dbReference>
<dbReference type="InterPro" id="IPR023312">
    <property type="entry name" value="Put_nitroreductase_C_bac"/>
</dbReference>
<dbReference type="InterPro" id="IPR000415">
    <property type="entry name" value="Nitroreductase-like"/>
</dbReference>
<evidence type="ECO:0000313" key="5">
    <source>
        <dbReference type="Proteomes" id="UP000698963"/>
    </source>
</evidence>
<dbReference type="AlphaFoldDB" id="A0A921AY77"/>
<dbReference type="CDD" id="cd02062">
    <property type="entry name" value="Nitro_FMN_reductase"/>
    <property type="match status" value="1"/>
</dbReference>
<accession>A0A921AY77</accession>
<dbReference type="RefSeq" id="WP_304123486.1">
    <property type="nucleotide sequence ID" value="NZ_DYZA01000217.1"/>
</dbReference>
<comment type="similarity">
    <text evidence="1">Belongs to the nitroreductase family.</text>
</comment>
<dbReference type="PANTHER" id="PTHR43673:SF10">
    <property type="entry name" value="NADH DEHYDROGENASE_NAD(P)H NITROREDUCTASE XCC3605-RELATED"/>
    <property type="match status" value="1"/>
</dbReference>
<dbReference type="EMBL" id="DYZA01000217">
    <property type="protein sequence ID" value="HJD98080.1"/>
    <property type="molecule type" value="Genomic_DNA"/>
</dbReference>
<protein>
    <submittedName>
        <fullName evidence="4">Nitroreductase family protein</fullName>
    </submittedName>
</protein>